<reference evidence="1 2" key="2">
    <citation type="journal article" date="2017" name="Nature">
        <title>The Apostasia genome and the evolution of orchids.</title>
        <authorList>
            <person name="Zhang G.Q."/>
            <person name="Liu K.W."/>
            <person name="Li Z."/>
            <person name="Lohaus R."/>
            <person name="Hsiao Y.Y."/>
            <person name="Niu S.C."/>
            <person name="Wang J.Y."/>
            <person name="Lin Y.C."/>
            <person name="Xu Q."/>
            <person name="Chen L.J."/>
            <person name="Yoshida K."/>
            <person name="Fujiwara S."/>
            <person name="Wang Z.W."/>
            <person name="Zhang Y.Q."/>
            <person name="Mitsuda N."/>
            <person name="Wang M."/>
            <person name="Liu G.H."/>
            <person name="Pecoraro L."/>
            <person name="Huang H.X."/>
            <person name="Xiao X.J."/>
            <person name="Lin M."/>
            <person name="Wu X.Y."/>
            <person name="Wu W.L."/>
            <person name="Chen Y.Y."/>
            <person name="Chang S.B."/>
            <person name="Sakamoto S."/>
            <person name="Ohme-Takagi M."/>
            <person name="Yagi M."/>
            <person name="Zeng S.J."/>
            <person name="Shen C.Y."/>
            <person name="Yeh C.M."/>
            <person name="Luo Y.B."/>
            <person name="Tsai W.C."/>
            <person name="Van de Peer Y."/>
            <person name="Liu Z.J."/>
        </authorList>
    </citation>
    <scope>NUCLEOTIDE SEQUENCE [LARGE SCALE GENOMIC DNA]</scope>
    <source>
        <tissue evidence="1">The whole plant</tissue>
    </source>
</reference>
<gene>
    <name evidence="1" type="ORF">MA16_Dca013153</name>
</gene>
<reference evidence="1 2" key="1">
    <citation type="journal article" date="2016" name="Sci. Rep.">
        <title>The Dendrobium catenatum Lindl. genome sequence provides insights into polysaccharide synthase, floral development and adaptive evolution.</title>
        <authorList>
            <person name="Zhang G.Q."/>
            <person name="Xu Q."/>
            <person name="Bian C."/>
            <person name="Tsai W.C."/>
            <person name="Yeh C.M."/>
            <person name="Liu K.W."/>
            <person name="Yoshida K."/>
            <person name="Zhang L.S."/>
            <person name="Chang S.B."/>
            <person name="Chen F."/>
            <person name="Shi Y."/>
            <person name="Su Y.Y."/>
            <person name="Zhang Y.Q."/>
            <person name="Chen L.J."/>
            <person name="Yin Y."/>
            <person name="Lin M."/>
            <person name="Huang H."/>
            <person name="Deng H."/>
            <person name="Wang Z.W."/>
            <person name="Zhu S.L."/>
            <person name="Zhao X."/>
            <person name="Deng C."/>
            <person name="Niu S.C."/>
            <person name="Huang J."/>
            <person name="Wang M."/>
            <person name="Liu G.H."/>
            <person name="Yang H.J."/>
            <person name="Xiao X.J."/>
            <person name="Hsiao Y.Y."/>
            <person name="Wu W.L."/>
            <person name="Chen Y.Y."/>
            <person name="Mitsuda N."/>
            <person name="Ohme-Takagi M."/>
            <person name="Luo Y.B."/>
            <person name="Van de Peer Y."/>
            <person name="Liu Z.J."/>
        </authorList>
    </citation>
    <scope>NUCLEOTIDE SEQUENCE [LARGE SCALE GENOMIC DNA]</scope>
    <source>
        <tissue evidence="1">The whole plant</tissue>
    </source>
</reference>
<keyword evidence="2" id="KW-1185">Reference proteome</keyword>
<dbReference type="Proteomes" id="UP000233837">
    <property type="component" value="Unassembled WGS sequence"/>
</dbReference>
<dbReference type="PANTHER" id="PTHR36790:SF1">
    <property type="entry name" value="MYELIN TRANSCRIPTION FACTOR"/>
    <property type="match status" value="1"/>
</dbReference>
<dbReference type="AlphaFoldDB" id="A0A2I0WR14"/>
<sequence>MASPATRIPPSIPKPHRKPLQLKNLPANLASDAIHPKKSNLTVDERSGKENLEISVCGEEMKLSLEDVSLGEEFEVARLRTERLLMEREKGEAKMREMDAAFERWMRAAERRLNELLMTEMDIRRVFRAKAHRASCLKSPAFMSLRAREEKKRWQAAQFQEIGNAVGKTKSESADPRKRNK</sequence>
<name>A0A2I0WR14_9ASPA</name>
<dbReference type="OrthoDB" id="757266at2759"/>
<dbReference type="PANTHER" id="PTHR36790">
    <property type="entry name" value="MYELIN TRANSCRIPTION FACTOR"/>
    <property type="match status" value="1"/>
</dbReference>
<organism evidence="1 2">
    <name type="scientific">Dendrobium catenatum</name>
    <dbReference type="NCBI Taxonomy" id="906689"/>
    <lineage>
        <taxon>Eukaryota</taxon>
        <taxon>Viridiplantae</taxon>
        <taxon>Streptophyta</taxon>
        <taxon>Embryophyta</taxon>
        <taxon>Tracheophyta</taxon>
        <taxon>Spermatophyta</taxon>
        <taxon>Magnoliopsida</taxon>
        <taxon>Liliopsida</taxon>
        <taxon>Asparagales</taxon>
        <taxon>Orchidaceae</taxon>
        <taxon>Epidendroideae</taxon>
        <taxon>Malaxideae</taxon>
        <taxon>Dendrobiinae</taxon>
        <taxon>Dendrobium</taxon>
    </lineage>
</organism>
<protein>
    <submittedName>
        <fullName evidence="1">Uncharacterized protein</fullName>
    </submittedName>
</protein>
<dbReference type="EMBL" id="KZ502476">
    <property type="protein sequence ID" value="PKU78087.1"/>
    <property type="molecule type" value="Genomic_DNA"/>
</dbReference>
<proteinExistence type="predicted"/>
<accession>A0A2I0WR14</accession>
<evidence type="ECO:0000313" key="2">
    <source>
        <dbReference type="Proteomes" id="UP000233837"/>
    </source>
</evidence>
<evidence type="ECO:0000313" key="1">
    <source>
        <dbReference type="EMBL" id="PKU78087.1"/>
    </source>
</evidence>